<dbReference type="InterPro" id="IPR029063">
    <property type="entry name" value="SAM-dependent_MTases_sf"/>
</dbReference>
<keyword evidence="4" id="KW-0812">Transmembrane</keyword>
<keyword evidence="2 5" id="KW-0808">Transferase</keyword>
<gene>
    <name evidence="5" type="ORF">C7B45_02230</name>
</gene>
<comment type="caution">
    <text evidence="5">The sequence shown here is derived from an EMBL/GenBank/DDBJ whole genome shotgun (WGS) entry which is preliminary data.</text>
</comment>
<dbReference type="PROSITE" id="PS51682">
    <property type="entry name" value="SAM_OMT_I"/>
    <property type="match status" value="1"/>
</dbReference>
<dbReference type="GO" id="GO:0008171">
    <property type="term" value="F:O-methyltransferase activity"/>
    <property type="evidence" value="ECO:0007669"/>
    <property type="project" value="InterPro"/>
</dbReference>
<dbReference type="PANTHER" id="PTHR10509:SF14">
    <property type="entry name" value="CAFFEOYL-COA O-METHYLTRANSFERASE 3-RELATED"/>
    <property type="match status" value="1"/>
</dbReference>
<dbReference type="PANTHER" id="PTHR10509">
    <property type="entry name" value="O-METHYLTRANSFERASE-RELATED"/>
    <property type="match status" value="1"/>
</dbReference>
<dbReference type="GO" id="GO:0008757">
    <property type="term" value="F:S-adenosylmethionine-dependent methyltransferase activity"/>
    <property type="evidence" value="ECO:0007669"/>
    <property type="project" value="TreeGrafter"/>
</dbReference>
<evidence type="ECO:0000313" key="5">
    <source>
        <dbReference type="EMBL" id="PSR23609.1"/>
    </source>
</evidence>
<reference evidence="5 6" key="1">
    <citation type="journal article" date="2014" name="BMC Genomics">
        <title>Comparison of environmental and isolate Sulfobacillus genomes reveals diverse carbon, sulfur, nitrogen, and hydrogen metabolisms.</title>
        <authorList>
            <person name="Justice N.B."/>
            <person name="Norman A."/>
            <person name="Brown C.T."/>
            <person name="Singh A."/>
            <person name="Thomas B.C."/>
            <person name="Banfield J.F."/>
        </authorList>
    </citation>
    <scope>NUCLEOTIDE SEQUENCE [LARGE SCALE GENOMIC DNA]</scope>
    <source>
        <strain evidence="5">AMDSBA3</strain>
    </source>
</reference>
<keyword evidence="1 5" id="KW-0489">Methyltransferase</keyword>
<organism evidence="5 6">
    <name type="scientific">Sulfobacillus acidophilus</name>
    <dbReference type="NCBI Taxonomy" id="53633"/>
    <lineage>
        <taxon>Bacteria</taxon>
        <taxon>Bacillati</taxon>
        <taxon>Bacillota</taxon>
        <taxon>Clostridia</taxon>
        <taxon>Eubacteriales</taxon>
        <taxon>Clostridiales Family XVII. Incertae Sedis</taxon>
        <taxon>Sulfobacillus</taxon>
    </lineage>
</organism>
<dbReference type="InterPro" id="IPR002935">
    <property type="entry name" value="SAM_O-MeTrfase"/>
</dbReference>
<keyword evidence="4" id="KW-1133">Transmembrane helix</keyword>
<proteinExistence type="predicted"/>
<dbReference type="Gene3D" id="3.40.50.150">
    <property type="entry name" value="Vaccinia Virus protein VP39"/>
    <property type="match status" value="1"/>
</dbReference>
<protein>
    <submittedName>
        <fullName evidence="5">Methyltransferase</fullName>
    </submittedName>
</protein>
<accession>A0A2T2WMY9</accession>
<sequence>MMTLDEYLDATFIHEDPLLGEIKRDIVDHAMPAIYIPIVTAATLHWLIKAFARRQALEIGALGGYSGVWLARALPSDGHLTSLELRSDYRDVALANVRRAGLADRVTFRVGPAAASLRDLEAENAQFDFFFIDADKENYPLYLDYALKLAEPGAIIAADNTLQGGHILDPDNHSKNVEAIRHFNRQVANHPHLLPLLLPIGDGLTLARYQP</sequence>
<keyword evidence="4" id="KW-0472">Membrane</keyword>
<dbReference type="AlphaFoldDB" id="A0A2T2WMY9"/>
<evidence type="ECO:0000313" key="6">
    <source>
        <dbReference type="Proteomes" id="UP000241848"/>
    </source>
</evidence>
<dbReference type="Pfam" id="PF01596">
    <property type="entry name" value="Methyltransf_3"/>
    <property type="match status" value="1"/>
</dbReference>
<dbReference type="GO" id="GO:0032259">
    <property type="term" value="P:methylation"/>
    <property type="evidence" value="ECO:0007669"/>
    <property type="project" value="UniProtKB-KW"/>
</dbReference>
<dbReference type="EMBL" id="PXYV01000004">
    <property type="protein sequence ID" value="PSR23609.1"/>
    <property type="molecule type" value="Genomic_DNA"/>
</dbReference>
<evidence type="ECO:0000256" key="1">
    <source>
        <dbReference type="ARBA" id="ARBA00022603"/>
    </source>
</evidence>
<dbReference type="SUPFAM" id="SSF53335">
    <property type="entry name" value="S-adenosyl-L-methionine-dependent methyltransferases"/>
    <property type="match status" value="1"/>
</dbReference>
<evidence type="ECO:0000256" key="4">
    <source>
        <dbReference type="SAM" id="Phobius"/>
    </source>
</evidence>
<dbReference type="InterPro" id="IPR050362">
    <property type="entry name" value="Cation-dep_OMT"/>
</dbReference>
<evidence type="ECO:0000256" key="3">
    <source>
        <dbReference type="ARBA" id="ARBA00022691"/>
    </source>
</evidence>
<keyword evidence="3" id="KW-0949">S-adenosyl-L-methionine</keyword>
<dbReference type="Proteomes" id="UP000241848">
    <property type="component" value="Unassembled WGS sequence"/>
</dbReference>
<name>A0A2T2WMY9_9FIRM</name>
<evidence type="ECO:0000256" key="2">
    <source>
        <dbReference type="ARBA" id="ARBA00022679"/>
    </source>
</evidence>
<feature type="transmembrane region" description="Helical" evidence="4">
    <location>
        <begin position="29"/>
        <end position="48"/>
    </location>
</feature>